<feature type="domain" description="MH2" evidence="3">
    <location>
        <begin position="12"/>
        <end position="180"/>
    </location>
</feature>
<dbReference type="InterPro" id="IPR008984">
    <property type="entry name" value="SMAD_FHA_dom_sf"/>
</dbReference>
<sequence>GSVGEFSSQHSWCTLAYWEFRSRVGRLFPVHEKTINVFHDLPHGDGLCLSALTNTEGSRTEIVLRTRQKIGLGVTLTREKDGVWMYNRSEYPVFVNSPTLDLPNTQPLTVYKALPGYSIKIFDYEKSKCYQCLEKSEPSNGPFNHNAICISFVKGWGPKYSRRCITACPCWLEVLLSVVR</sequence>
<dbReference type="Proteomes" id="UP000694941">
    <property type="component" value="Unplaced"/>
</dbReference>
<gene>
    <name evidence="5" type="primary">LOC106470823</name>
</gene>
<dbReference type="InterPro" id="IPR017855">
    <property type="entry name" value="SMAD-like_dom_sf"/>
</dbReference>
<reference evidence="5" key="1">
    <citation type="submission" date="2025-08" db="UniProtKB">
        <authorList>
            <consortium name="RefSeq"/>
        </authorList>
    </citation>
    <scope>IDENTIFICATION</scope>
    <source>
        <tissue evidence="5">Muscle</tissue>
    </source>
</reference>
<organism evidence="4 5">
    <name type="scientific">Limulus polyphemus</name>
    <name type="common">Atlantic horseshoe crab</name>
    <dbReference type="NCBI Taxonomy" id="6850"/>
    <lineage>
        <taxon>Eukaryota</taxon>
        <taxon>Metazoa</taxon>
        <taxon>Ecdysozoa</taxon>
        <taxon>Arthropoda</taxon>
        <taxon>Chelicerata</taxon>
        <taxon>Merostomata</taxon>
        <taxon>Xiphosura</taxon>
        <taxon>Limulidae</taxon>
        <taxon>Limulus</taxon>
    </lineage>
</organism>
<evidence type="ECO:0000256" key="2">
    <source>
        <dbReference type="ARBA" id="ARBA00023163"/>
    </source>
</evidence>
<dbReference type="Pfam" id="PF03166">
    <property type="entry name" value="MH2"/>
    <property type="match status" value="1"/>
</dbReference>
<proteinExistence type="predicted"/>
<protein>
    <submittedName>
        <fullName evidence="5">Mothers against decapentaplegic homolog 6-like</fullName>
    </submittedName>
</protein>
<evidence type="ECO:0000313" key="4">
    <source>
        <dbReference type="Proteomes" id="UP000694941"/>
    </source>
</evidence>
<evidence type="ECO:0000313" key="5">
    <source>
        <dbReference type="RefSeq" id="XP_013786847.1"/>
    </source>
</evidence>
<accession>A0ABM1BQS0</accession>
<name>A0ABM1BQS0_LIMPO</name>
<dbReference type="GeneID" id="106470823"/>
<keyword evidence="2" id="KW-0804">Transcription</keyword>
<evidence type="ECO:0000259" key="3">
    <source>
        <dbReference type="PROSITE" id="PS51076"/>
    </source>
</evidence>
<dbReference type="Gene3D" id="2.60.200.10">
    <property type="match status" value="1"/>
</dbReference>
<dbReference type="InterPro" id="IPR001132">
    <property type="entry name" value="SMAD_dom_Dwarfin-type"/>
</dbReference>
<dbReference type="PROSITE" id="PS51076">
    <property type="entry name" value="MH2"/>
    <property type="match status" value="1"/>
</dbReference>
<dbReference type="SUPFAM" id="SSF49879">
    <property type="entry name" value="SMAD/FHA domain"/>
    <property type="match status" value="1"/>
</dbReference>
<feature type="non-terminal residue" evidence="5">
    <location>
        <position position="1"/>
    </location>
</feature>
<dbReference type="RefSeq" id="XP_013786847.1">
    <property type="nucleotide sequence ID" value="XM_013931393.2"/>
</dbReference>
<keyword evidence="1" id="KW-0805">Transcription regulation</keyword>
<dbReference type="SMART" id="SM00524">
    <property type="entry name" value="DWB"/>
    <property type="match status" value="1"/>
</dbReference>
<dbReference type="PANTHER" id="PTHR13703:SF54">
    <property type="entry name" value="MOTHERS AGAINST DECAPENTAPLEGIC HOMOLOG"/>
    <property type="match status" value="1"/>
</dbReference>
<dbReference type="PANTHER" id="PTHR13703">
    <property type="entry name" value="SMAD"/>
    <property type="match status" value="1"/>
</dbReference>
<dbReference type="InterPro" id="IPR013790">
    <property type="entry name" value="Dwarfin"/>
</dbReference>
<keyword evidence="4" id="KW-1185">Reference proteome</keyword>
<evidence type="ECO:0000256" key="1">
    <source>
        <dbReference type="ARBA" id="ARBA00023015"/>
    </source>
</evidence>